<evidence type="ECO:0000256" key="3">
    <source>
        <dbReference type="ARBA" id="ARBA00022448"/>
    </source>
</evidence>
<feature type="transmembrane region" description="Helical" evidence="15">
    <location>
        <begin position="21"/>
        <end position="42"/>
    </location>
</feature>
<evidence type="ECO:0000256" key="14">
    <source>
        <dbReference type="PIRSR" id="PIRSR000013-2"/>
    </source>
</evidence>
<keyword evidence="7 12" id="KW-0479">Metal-binding</keyword>
<feature type="binding site" description="axial binding residue" evidence="14">
    <location>
        <position position="90"/>
    </location>
    <ligand>
        <name>heme</name>
        <dbReference type="ChEBI" id="CHEBI:30413"/>
        <label>2</label>
    </ligand>
    <ligandPart>
        <name>Fe</name>
        <dbReference type="ChEBI" id="CHEBI:18248"/>
    </ligandPart>
</feature>
<evidence type="ECO:0000256" key="1">
    <source>
        <dbReference type="ARBA" id="ARBA00004162"/>
    </source>
</evidence>
<dbReference type="SUPFAM" id="SSF48695">
    <property type="entry name" value="Multiheme cytochromes"/>
    <property type="match status" value="1"/>
</dbReference>
<feature type="binding site" description="covalent" evidence="13">
    <location>
        <position position="86"/>
    </location>
    <ligand>
        <name>heme</name>
        <dbReference type="ChEBI" id="CHEBI:30413"/>
        <label>2</label>
    </ligand>
</feature>
<dbReference type="GO" id="GO:0005886">
    <property type="term" value="C:plasma membrane"/>
    <property type="evidence" value="ECO:0007669"/>
    <property type="project" value="UniProtKB-SubCell"/>
</dbReference>
<keyword evidence="3 12" id="KW-0813">Transport</keyword>
<dbReference type="EMBL" id="WIXJ01000001">
    <property type="protein sequence ID" value="MQY50217.1"/>
    <property type="molecule type" value="Genomic_DNA"/>
</dbReference>
<dbReference type="InterPro" id="IPR005126">
    <property type="entry name" value="NapC/NirT_cyt_c_N"/>
</dbReference>
<evidence type="ECO:0000313" key="17">
    <source>
        <dbReference type="EMBL" id="MQY50217.1"/>
    </source>
</evidence>
<dbReference type="Pfam" id="PF03264">
    <property type="entry name" value="Cytochrom_NNT"/>
    <property type="match status" value="1"/>
</dbReference>
<evidence type="ECO:0000256" key="15">
    <source>
        <dbReference type="SAM" id="Phobius"/>
    </source>
</evidence>
<name>A0A6L5JS01_RHOTE</name>
<evidence type="ECO:0000256" key="12">
    <source>
        <dbReference type="PIRNR" id="PIRNR000013"/>
    </source>
</evidence>
<feature type="binding site" description="axial binding residue" evidence="14">
    <location>
        <position position="108"/>
    </location>
    <ligand>
        <name>heme</name>
        <dbReference type="ChEBI" id="CHEBI:30413"/>
        <label>1</label>
    </ligand>
    <ligandPart>
        <name>Fe</name>
        <dbReference type="ChEBI" id="CHEBI:18248"/>
    </ligandPart>
</feature>
<evidence type="ECO:0000256" key="6">
    <source>
        <dbReference type="ARBA" id="ARBA00022692"/>
    </source>
</evidence>
<keyword evidence="4" id="KW-1003">Cell membrane</keyword>
<accession>A0A6L5JS01</accession>
<reference evidence="17 18" key="1">
    <citation type="submission" date="2019-10" db="EMBL/GenBank/DDBJ databases">
        <title>Whole-genome sequence of the purple nonsulfur photosynthetic bacterium Rhodocyclus tenuis.</title>
        <authorList>
            <person name="Kyndt J.A."/>
            <person name="Meyer T.E."/>
        </authorList>
    </citation>
    <scope>NUCLEOTIDE SEQUENCE [LARGE SCALE GENOMIC DNA]</scope>
    <source>
        <strain evidence="17 18">DSM 110</strain>
    </source>
</reference>
<sequence length="197" mass="21553">MPNAVSRLLNFLRTTLLRPSVRYSLLALLGTGFITGIAFIGGTHYTFEATSSPGFCADACHEMATVAAEYRQSAHYNNRSGVRADCADCHIPKPLGPKVEKKLLSAKELWGKITGTINTPEKFAAKRLELAQHEWARMKATDSRECRSCHQVQGMSADKQTPRASAMHAMIGQDGQSCIDCHKGIAHQLPENIPDGE</sequence>
<feature type="binding site" description="axial binding residue" evidence="14">
    <location>
        <position position="63"/>
    </location>
    <ligand>
        <name>heme</name>
        <dbReference type="ChEBI" id="CHEBI:30413"/>
        <label>1</label>
    </ligand>
    <ligandPart>
        <name>Fe</name>
        <dbReference type="ChEBI" id="CHEBI:18248"/>
    </ligandPart>
</feature>
<evidence type="ECO:0000256" key="13">
    <source>
        <dbReference type="PIRSR" id="PIRSR000013-1"/>
    </source>
</evidence>
<dbReference type="Proteomes" id="UP000480275">
    <property type="component" value="Unassembled WGS sequence"/>
</dbReference>
<feature type="binding site" description="covalent" evidence="13">
    <location>
        <position position="146"/>
    </location>
    <ligand>
        <name>heme</name>
        <dbReference type="ChEBI" id="CHEBI:30413"/>
        <label>3</label>
    </ligand>
</feature>
<dbReference type="GO" id="GO:0019333">
    <property type="term" value="P:denitrification pathway"/>
    <property type="evidence" value="ECO:0007669"/>
    <property type="project" value="InterPro"/>
</dbReference>
<gene>
    <name evidence="17" type="ORF">GHK24_00260</name>
</gene>
<feature type="binding site" evidence="13">
    <location>
        <position position="89"/>
    </location>
    <ligand>
        <name>a menaquinol</name>
        <dbReference type="ChEBI" id="CHEBI:18151"/>
    </ligand>
</feature>
<dbReference type="InterPro" id="IPR036280">
    <property type="entry name" value="Multihaem_cyt_sf"/>
</dbReference>
<dbReference type="FunFam" id="1.10.3820.10:FF:000001">
    <property type="entry name" value="Cytochrome c-type protein"/>
    <property type="match status" value="1"/>
</dbReference>
<feature type="binding site" description="covalent" evidence="13">
    <location>
        <position position="60"/>
    </location>
    <ligand>
        <name>heme</name>
        <dbReference type="ChEBI" id="CHEBI:30413"/>
        <label>1</label>
    </ligand>
</feature>
<organism evidence="17 18">
    <name type="scientific">Rhodocyclus tenuis</name>
    <name type="common">Rhodospirillum tenue</name>
    <dbReference type="NCBI Taxonomy" id="1066"/>
    <lineage>
        <taxon>Bacteria</taxon>
        <taxon>Pseudomonadati</taxon>
        <taxon>Pseudomonadota</taxon>
        <taxon>Betaproteobacteria</taxon>
        <taxon>Rhodocyclales</taxon>
        <taxon>Rhodocyclaceae</taxon>
        <taxon>Rhodocyclus</taxon>
    </lineage>
</organism>
<feature type="binding site" description="axial binding residue" evidence="14">
    <location>
        <position position="187"/>
    </location>
    <ligand>
        <name>heme</name>
        <dbReference type="ChEBI" id="CHEBI:30413"/>
        <label>2</label>
    </ligand>
    <ligandPart>
        <name>Fe</name>
        <dbReference type="ChEBI" id="CHEBI:18248"/>
    </ligandPart>
</feature>
<proteinExistence type="inferred from homology"/>
<protein>
    <recommendedName>
        <fullName evidence="12">Cytochrome c-type protein</fullName>
    </recommendedName>
</protein>
<feature type="binding site" description="covalent" evidence="13">
    <location>
        <position position="56"/>
    </location>
    <ligand>
        <name>heme</name>
        <dbReference type="ChEBI" id="CHEBI:30413"/>
        <label>1</label>
    </ligand>
</feature>
<comment type="similarity">
    <text evidence="2">Belongs to the NapC/NirT/NrfH family.</text>
</comment>
<dbReference type="OrthoDB" id="9782159at2"/>
<dbReference type="GO" id="GO:0009055">
    <property type="term" value="F:electron transfer activity"/>
    <property type="evidence" value="ECO:0007669"/>
    <property type="project" value="TreeGrafter"/>
</dbReference>
<keyword evidence="8 12" id="KW-0249">Electron transport</keyword>
<comment type="caution">
    <text evidence="17">The sequence shown here is derived from an EMBL/GenBank/DDBJ whole genome shotgun (WGS) entry which is preliminary data.</text>
</comment>
<dbReference type="PANTHER" id="PTHR30333:SF1">
    <property type="entry name" value="CYTOCHROME C-TYPE PROTEIN NAPC"/>
    <property type="match status" value="1"/>
</dbReference>
<dbReference type="GO" id="GO:0009061">
    <property type="term" value="P:anaerobic respiration"/>
    <property type="evidence" value="ECO:0007669"/>
    <property type="project" value="TreeGrafter"/>
</dbReference>
<evidence type="ECO:0000256" key="8">
    <source>
        <dbReference type="ARBA" id="ARBA00022982"/>
    </source>
</evidence>
<evidence type="ECO:0000313" key="18">
    <source>
        <dbReference type="Proteomes" id="UP000480275"/>
    </source>
</evidence>
<feature type="binding site" description="axial binding residue" evidence="14">
    <location>
        <position position="182"/>
    </location>
    <ligand>
        <name>heme</name>
        <dbReference type="ChEBI" id="CHEBI:30413"/>
        <label>4</label>
    </ligand>
    <ligandPart>
        <name>Fe</name>
        <dbReference type="ChEBI" id="CHEBI:18248"/>
    </ligandPart>
</feature>
<evidence type="ECO:0000256" key="11">
    <source>
        <dbReference type="ARBA" id="ARBA00023136"/>
    </source>
</evidence>
<dbReference type="PIRSF" id="PIRSF000013">
    <property type="entry name" value="4_hem_cytochrm_NapC"/>
    <property type="match status" value="1"/>
</dbReference>
<feature type="binding site" evidence="13">
    <location>
        <position position="101"/>
    </location>
    <ligand>
        <name>a menaquinol</name>
        <dbReference type="ChEBI" id="CHEBI:18151"/>
    </ligand>
</feature>
<evidence type="ECO:0000256" key="7">
    <source>
        <dbReference type="ARBA" id="ARBA00022723"/>
    </source>
</evidence>
<dbReference type="InterPro" id="IPR038266">
    <property type="entry name" value="NapC/NirT_cytc_sf"/>
</dbReference>
<evidence type="ECO:0000256" key="10">
    <source>
        <dbReference type="ARBA" id="ARBA00023004"/>
    </source>
</evidence>
<evidence type="ECO:0000256" key="5">
    <source>
        <dbReference type="ARBA" id="ARBA00022617"/>
    </source>
</evidence>
<dbReference type="Gene3D" id="1.10.3820.10">
    <property type="entry name" value="Di-heme elbow motif domain"/>
    <property type="match status" value="1"/>
</dbReference>
<dbReference type="PANTHER" id="PTHR30333">
    <property type="entry name" value="CYTOCHROME C-TYPE PROTEIN"/>
    <property type="match status" value="1"/>
</dbReference>
<feature type="binding site" description="covalent" evidence="13">
    <location>
        <position position="149"/>
    </location>
    <ligand>
        <name>heme</name>
        <dbReference type="ChEBI" id="CHEBI:30413"/>
        <label>3</label>
    </ligand>
</feature>
<dbReference type="GO" id="GO:0046872">
    <property type="term" value="F:metal ion binding"/>
    <property type="evidence" value="ECO:0007669"/>
    <property type="project" value="UniProtKB-KW"/>
</dbReference>
<evidence type="ECO:0000256" key="9">
    <source>
        <dbReference type="ARBA" id="ARBA00022989"/>
    </source>
</evidence>
<feature type="domain" description="NapC/NirT cytochrome c N-terminal" evidence="16">
    <location>
        <begin position="19"/>
        <end position="191"/>
    </location>
</feature>
<comment type="PTM">
    <text evidence="12">Binds 4 heme groups per subunit.</text>
</comment>
<feature type="binding site" description="covalent" evidence="13">
    <location>
        <position position="178"/>
    </location>
    <ligand>
        <name>heme</name>
        <dbReference type="ChEBI" id="CHEBI:30413"/>
        <label>4</label>
    </ligand>
</feature>
<dbReference type="GO" id="GO:0020037">
    <property type="term" value="F:heme binding"/>
    <property type="evidence" value="ECO:0007669"/>
    <property type="project" value="InterPro"/>
</dbReference>
<keyword evidence="6 15" id="KW-0812">Transmembrane</keyword>
<keyword evidence="5 12" id="KW-0349">Heme</keyword>
<feature type="binding site" description="axial binding residue" evidence="14">
    <location>
        <position position="150"/>
    </location>
    <ligand>
        <name>heme</name>
        <dbReference type="ChEBI" id="CHEBI:30413"/>
        <label>3</label>
    </ligand>
    <ligandPart>
        <name>Fe</name>
        <dbReference type="ChEBI" id="CHEBI:18248"/>
    </ligandPart>
</feature>
<evidence type="ECO:0000256" key="4">
    <source>
        <dbReference type="ARBA" id="ARBA00022475"/>
    </source>
</evidence>
<dbReference type="InterPro" id="IPR051174">
    <property type="entry name" value="Cytochrome_c-type_ET"/>
</dbReference>
<keyword evidence="10 12" id="KW-0408">Iron</keyword>
<feature type="binding site" description="covalent" evidence="13">
    <location>
        <position position="181"/>
    </location>
    <ligand>
        <name>heme</name>
        <dbReference type="ChEBI" id="CHEBI:30413"/>
        <label>4</label>
    </ligand>
</feature>
<keyword evidence="11 15" id="KW-0472">Membrane</keyword>
<evidence type="ECO:0000259" key="16">
    <source>
        <dbReference type="Pfam" id="PF03264"/>
    </source>
</evidence>
<evidence type="ECO:0000256" key="2">
    <source>
        <dbReference type="ARBA" id="ARBA00007395"/>
    </source>
</evidence>
<dbReference type="AlphaFoldDB" id="A0A6L5JS01"/>
<keyword evidence="9 15" id="KW-1133">Transmembrane helix</keyword>
<comment type="subcellular location">
    <subcellularLocation>
        <location evidence="1">Cell membrane</location>
        <topology evidence="1">Single-pass membrane protein</topology>
    </subcellularLocation>
</comment>
<comment type="cofactor">
    <cofactor evidence="13">
        <name>heme</name>
        <dbReference type="ChEBI" id="CHEBI:30413"/>
    </cofactor>
    <text evidence="13">Binds 4 heme groups per subunit.</text>
</comment>
<dbReference type="InterPro" id="IPR024717">
    <property type="entry name" value="NapC/NirT/NrfH"/>
</dbReference>